<dbReference type="Proteomes" id="UP000298664">
    <property type="component" value="Chromosome Circular"/>
</dbReference>
<gene>
    <name evidence="1" type="ORF">CFBP5477_004965</name>
</gene>
<reference evidence="1" key="1">
    <citation type="submission" date="2023-05" db="EMBL/GenBank/DDBJ databases">
        <title>Complete genome sequence of Agrobacterium larrymoorei CFBP5477.</title>
        <authorList>
            <person name="Yen H.-C."/>
            <person name="Chou L."/>
            <person name="Lin Y.-C."/>
            <person name="Lai E.-M."/>
            <person name="Kuo C.-H."/>
        </authorList>
    </citation>
    <scope>NUCLEOTIDE SEQUENCE</scope>
    <source>
        <strain evidence="1">CFBP5477</strain>
    </source>
</reference>
<dbReference type="EMBL" id="CP124733">
    <property type="protein sequence ID" value="WHA42464.1"/>
    <property type="molecule type" value="Genomic_DNA"/>
</dbReference>
<accession>A0AAF0KJH0</accession>
<name>A0AAF0KJH0_9HYPH</name>
<evidence type="ECO:0000313" key="1">
    <source>
        <dbReference type="EMBL" id="WHA42464.1"/>
    </source>
</evidence>
<proteinExistence type="predicted"/>
<dbReference type="AlphaFoldDB" id="A0AAF0KJH0"/>
<protein>
    <submittedName>
        <fullName evidence="1">Membrane-anchored protein</fullName>
    </submittedName>
</protein>
<dbReference type="RefSeq" id="WP_234882874.1">
    <property type="nucleotide sequence ID" value="NZ_CP124733.1"/>
</dbReference>
<evidence type="ECO:0000313" key="2">
    <source>
        <dbReference type="Proteomes" id="UP000298664"/>
    </source>
</evidence>
<sequence>MQKLKDFKTWLFRLVRYTVTQPKPWSDPALNGRSVMVVGSAPKSTKPADFGPSYLVISINASQIVAREWGVEKPDMTLMMFHQIEGKYKNAQEVRRVLNGERTGHLYLLLWRHDLKRLKDGLKRINYGYDQLSIVDRYSRVALVRAMTGKLNFEIGPESKYSNGIIGVMLALHSGAQRVVISGINPASTGHIYNAENLHRKHSGPDMDALRHMQKLGLPVYTADPEVAKATGLPLWTGEA</sequence>
<organism evidence="1 2">
    <name type="scientific">Agrobacterium larrymoorei</name>
    <dbReference type="NCBI Taxonomy" id="160699"/>
    <lineage>
        <taxon>Bacteria</taxon>
        <taxon>Pseudomonadati</taxon>
        <taxon>Pseudomonadota</taxon>
        <taxon>Alphaproteobacteria</taxon>
        <taxon>Hyphomicrobiales</taxon>
        <taxon>Rhizobiaceae</taxon>
        <taxon>Rhizobium/Agrobacterium group</taxon>
        <taxon>Agrobacterium</taxon>
    </lineage>
</organism>